<organism evidence="8">
    <name type="scientific">hydrothermal vent metagenome</name>
    <dbReference type="NCBI Taxonomy" id="652676"/>
    <lineage>
        <taxon>unclassified sequences</taxon>
        <taxon>metagenomes</taxon>
        <taxon>ecological metagenomes</taxon>
    </lineage>
</organism>
<dbReference type="Gene3D" id="3.40.50.2300">
    <property type="match status" value="1"/>
</dbReference>
<dbReference type="PROSITE" id="PS50045">
    <property type="entry name" value="SIGMA54_INTERACT_4"/>
    <property type="match status" value="1"/>
</dbReference>
<dbReference type="EMBL" id="UOFT01000060">
    <property type="protein sequence ID" value="VAW97600.1"/>
    <property type="molecule type" value="Genomic_DNA"/>
</dbReference>
<dbReference type="Pfam" id="PF00072">
    <property type="entry name" value="Response_reg"/>
    <property type="match status" value="1"/>
</dbReference>
<dbReference type="SMART" id="SM00382">
    <property type="entry name" value="AAA"/>
    <property type="match status" value="1"/>
</dbReference>
<dbReference type="Pfam" id="PF02954">
    <property type="entry name" value="HTH_8"/>
    <property type="match status" value="1"/>
</dbReference>
<dbReference type="Pfam" id="PF00158">
    <property type="entry name" value="Sigma54_activat"/>
    <property type="match status" value="1"/>
</dbReference>
<feature type="domain" description="Sigma-54 factor interaction" evidence="6">
    <location>
        <begin position="146"/>
        <end position="375"/>
    </location>
</feature>
<dbReference type="FunFam" id="3.40.50.2300:FF:000018">
    <property type="entry name" value="DNA-binding transcriptional regulator NtrC"/>
    <property type="match status" value="1"/>
</dbReference>
<evidence type="ECO:0000256" key="4">
    <source>
        <dbReference type="ARBA" id="ARBA00023015"/>
    </source>
</evidence>
<evidence type="ECO:0000313" key="8">
    <source>
        <dbReference type="EMBL" id="VAW97600.1"/>
    </source>
</evidence>
<dbReference type="InterPro" id="IPR009057">
    <property type="entry name" value="Homeodomain-like_sf"/>
</dbReference>
<dbReference type="PANTHER" id="PTHR32071:SF122">
    <property type="entry name" value="SIGMA FACTOR"/>
    <property type="match status" value="1"/>
</dbReference>
<evidence type="ECO:0000256" key="1">
    <source>
        <dbReference type="ARBA" id="ARBA00022553"/>
    </source>
</evidence>
<dbReference type="Gene3D" id="1.10.8.60">
    <property type="match status" value="1"/>
</dbReference>
<dbReference type="InterPro" id="IPR011006">
    <property type="entry name" value="CheY-like_superfamily"/>
</dbReference>
<gene>
    <name evidence="8" type="ORF">MNBD_GAMMA23-771</name>
</gene>
<protein>
    <submittedName>
        <fullName evidence="8">Response regulator of zinc sigma-54-dependent two-component system</fullName>
    </submittedName>
</protein>
<dbReference type="InterPro" id="IPR058031">
    <property type="entry name" value="AAA_lid_NorR"/>
</dbReference>
<dbReference type="GO" id="GO:0006355">
    <property type="term" value="P:regulation of DNA-templated transcription"/>
    <property type="evidence" value="ECO:0007669"/>
    <property type="project" value="InterPro"/>
</dbReference>
<dbReference type="SMART" id="SM00448">
    <property type="entry name" value="REC"/>
    <property type="match status" value="1"/>
</dbReference>
<feature type="domain" description="Response regulatory" evidence="7">
    <location>
        <begin position="7"/>
        <end position="121"/>
    </location>
</feature>
<evidence type="ECO:0000256" key="5">
    <source>
        <dbReference type="ARBA" id="ARBA00023163"/>
    </source>
</evidence>
<dbReference type="Gene3D" id="1.10.10.60">
    <property type="entry name" value="Homeodomain-like"/>
    <property type="match status" value="1"/>
</dbReference>
<dbReference type="SUPFAM" id="SSF52172">
    <property type="entry name" value="CheY-like"/>
    <property type="match status" value="1"/>
</dbReference>
<keyword evidence="3" id="KW-0067">ATP-binding</keyword>
<evidence type="ECO:0000259" key="7">
    <source>
        <dbReference type="PROSITE" id="PS50110"/>
    </source>
</evidence>
<dbReference type="InterPro" id="IPR002078">
    <property type="entry name" value="Sigma_54_int"/>
</dbReference>
<dbReference type="CDD" id="cd00009">
    <property type="entry name" value="AAA"/>
    <property type="match status" value="1"/>
</dbReference>
<dbReference type="InterPro" id="IPR027417">
    <property type="entry name" value="P-loop_NTPase"/>
</dbReference>
<dbReference type="SUPFAM" id="SSF46689">
    <property type="entry name" value="Homeodomain-like"/>
    <property type="match status" value="1"/>
</dbReference>
<proteinExistence type="predicted"/>
<dbReference type="PROSITE" id="PS50110">
    <property type="entry name" value="RESPONSE_REGULATORY"/>
    <property type="match status" value="1"/>
</dbReference>
<dbReference type="InterPro" id="IPR002197">
    <property type="entry name" value="HTH_Fis"/>
</dbReference>
<keyword evidence="1" id="KW-0597">Phosphoprotein</keyword>
<evidence type="ECO:0000256" key="2">
    <source>
        <dbReference type="ARBA" id="ARBA00022741"/>
    </source>
</evidence>
<dbReference type="InterPro" id="IPR001789">
    <property type="entry name" value="Sig_transdc_resp-reg_receiver"/>
</dbReference>
<evidence type="ECO:0000259" key="6">
    <source>
        <dbReference type="PROSITE" id="PS50045"/>
    </source>
</evidence>
<accession>A0A3B1A7R8</accession>
<dbReference type="PANTHER" id="PTHR32071">
    <property type="entry name" value="TRANSCRIPTIONAL REGULATORY PROTEIN"/>
    <property type="match status" value="1"/>
</dbReference>
<keyword evidence="4" id="KW-0805">Transcription regulation</keyword>
<dbReference type="GO" id="GO:0000160">
    <property type="term" value="P:phosphorelay signal transduction system"/>
    <property type="evidence" value="ECO:0007669"/>
    <property type="project" value="InterPro"/>
</dbReference>
<dbReference type="Gene3D" id="3.40.50.300">
    <property type="entry name" value="P-loop containing nucleotide triphosphate hydrolases"/>
    <property type="match status" value="1"/>
</dbReference>
<dbReference type="Pfam" id="PF25601">
    <property type="entry name" value="AAA_lid_14"/>
    <property type="match status" value="1"/>
</dbReference>
<name>A0A3B1A7R8_9ZZZZ</name>
<dbReference type="GO" id="GO:0043565">
    <property type="term" value="F:sequence-specific DNA binding"/>
    <property type="evidence" value="ECO:0007669"/>
    <property type="project" value="InterPro"/>
</dbReference>
<keyword evidence="5" id="KW-0804">Transcription</keyword>
<evidence type="ECO:0000256" key="3">
    <source>
        <dbReference type="ARBA" id="ARBA00022840"/>
    </source>
</evidence>
<dbReference type="InterPro" id="IPR003593">
    <property type="entry name" value="AAA+_ATPase"/>
</dbReference>
<reference evidence="8" key="1">
    <citation type="submission" date="2018-06" db="EMBL/GenBank/DDBJ databases">
        <authorList>
            <person name="Zhirakovskaya E."/>
        </authorList>
    </citation>
    <scope>NUCLEOTIDE SEQUENCE</scope>
</reference>
<dbReference type="GO" id="GO:0005524">
    <property type="term" value="F:ATP binding"/>
    <property type="evidence" value="ECO:0007669"/>
    <property type="project" value="UniProtKB-KW"/>
</dbReference>
<dbReference type="AlphaFoldDB" id="A0A3B1A7R8"/>
<keyword evidence="2" id="KW-0547">Nucleotide-binding</keyword>
<dbReference type="FunFam" id="3.40.50.300:FF:000006">
    <property type="entry name" value="DNA-binding transcriptional regulator NtrC"/>
    <property type="match status" value="1"/>
</dbReference>
<dbReference type="SUPFAM" id="SSF52540">
    <property type="entry name" value="P-loop containing nucleoside triphosphate hydrolases"/>
    <property type="match status" value="1"/>
</dbReference>
<sequence>MSNKQLRIMFVDDDVITGKVMKRNCDNAGYACQVFTDAENCLNKFLQVGADLVITDLRMPGMTGFDLLSELRQIDTDIPVLVMTGYSSVENAVEAMKRGASDFIKKPFDFNELQLMIERSMKAAEISNENKLLKRRLGSRRNRFGLIGDTRVMKTLFDTIDKLAEVDCCAVILGESGTGKELVARALHEHSPRKNEYFVSVDCSRINETVFQREMFGHVQHGVNDATLNMKGLVEQANGGTLFLDDIGKLSDDTQVKLLRVLDEKYIQRVGSTTQIPIDIRIISASNDDVDLLLEQGKTRADFYSRLSVVSVMVPSLDERRDDIPALVEAFVLEFAERYNRKVQGYDSVSLHRLCQAHWNGNVRALRNAVERSIILADGPVLKWQSDDDEMSVDNSILQFSSDEFVSLVELEYEYISHVLNCFKGKKTKVANVLGIDKTTLWRKLRRYDNSDEHI</sequence>